<evidence type="ECO:0000313" key="2">
    <source>
        <dbReference type="Proteomes" id="UP000601099"/>
    </source>
</evidence>
<protein>
    <submittedName>
        <fullName evidence="1">Uncharacterized protein</fullName>
    </submittedName>
</protein>
<evidence type="ECO:0000313" key="1">
    <source>
        <dbReference type="EMBL" id="MBG8555979.1"/>
    </source>
</evidence>
<proteinExistence type="predicted"/>
<dbReference type="Proteomes" id="UP000601099">
    <property type="component" value="Unassembled WGS sequence"/>
</dbReference>
<name>A0ABS0L7B5_9BACT</name>
<reference evidence="1 2" key="1">
    <citation type="submission" date="2020-11" db="EMBL/GenBank/DDBJ databases">
        <title>Hymenobacter sp.</title>
        <authorList>
            <person name="Kim M.K."/>
        </authorList>
    </citation>
    <scope>NUCLEOTIDE SEQUENCE [LARGE SCALE GENOMIC DNA]</scope>
    <source>
        <strain evidence="1 2">BT594</strain>
    </source>
</reference>
<accession>A0ABS0L7B5</accession>
<dbReference type="RefSeq" id="WP_196957000.1">
    <property type="nucleotide sequence ID" value="NZ_JADWYK010000018.1"/>
</dbReference>
<sequence>MNKIDFIYGRINEAMSNHAEAVHGEVNDHSAAFIKYNIFFAFDIDELEKKYIEYYLPAAKAYSLSLVDEYESASLKESIDLPRGFFEDPVQECLRNAYVLIYHKIESLVKHMFAFSEGSHFGIFKGYAVNLKSSFQELNEVYGLKKDLLYKSASQRSVANSLVDRLRMIANCCKHDDGYLQTNDEAMHKLVKSVDENNRIILDEDVLRYDIRFLKAYAQVVFTLIASVMLKSVLESSIKNNTDNDYAHWFGEEAKIELESLRADEFEVRQNISLIVDAIKTDNEAVFWQKLKDLDIVKVVPIQDLTLEQEKQVVWKRYD</sequence>
<keyword evidence="2" id="KW-1185">Reference proteome</keyword>
<comment type="caution">
    <text evidence="1">The sequence shown here is derived from an EMBL/GenBank/DDBJ whole genome shotgun (WGS) entry which is preliminary data.</text>
</comment>
<gene>
    <name evidence="1" type="ORF">I5L79_20720</name>
</gene>
<organism evidence="1 2">
    <name type="scientific">Hymenobacter guriensis</name>
    <dbReference type="NCBI Taxonomy" id="2793065"/>
    <lineage>
        <taxon>Bacteria</taxon>
        <taxon>Pseudomonadati</taxon>
        <taxon>Bacteroidota</taxon>
        <taxon>Cytophagia</taxon>
        <taxon>Cytophagales</taxon>
        <taxon>Hymenobacteraceae</taxon>
        <taxon>Hymenobacter</taxon>
    </lineage>
</organism>
<dbReference type="EMBL" id="JADWYK010000018">
    <property type="protein sequence ID" value="MBG8555979.1"/>
    <property type="molecule type" value="Genomic_DNA"/>
</dbReference>